<dbReference type="Proteomes" id="UP001193680">
    <property type="component" value="Unassembled WGS sequence"/>
</dbReference>
<feature type="domain" description="Aminoglycoside phosphotransferase" evidence="1">
    <location>
        <begin position="119"/>
        <end position="266"/>
    </location>
</feature>
<evidence type="ECO:0000313" key="2">
    <source>
        <dbReference type="EMBL" id="MBF6058665.1"/>
    </source>
</evidence>
<accession>A0ABS0BXZ5</accession>
<organism evidence="2 3">
    <name type="scientific">Thiomicrorhabdus heinhorstiae</name>
    <dbReference type="NCBI Taxonomy" id="2748010"/>
    <lineage>
        <taxon>Bacteria</taxon>
        <taxon>Pseudomonadati</taxon>
        <taxon>Pseudomonadota</taxon>
        <taxon>Gammaproteobacteria</taxon>
        <taxon>Thiotrichales</taxon>
        <taxon>Piscirickettsiaceae</taxon>
        <taxon>Thiomicrorhabdus</taxon>
    </lineage>
</organism>
<name>A0ABS0BXZ5_9GAMM</name>
<comment type="caution">
    <text evidence="2">The sequence shown here is derived from an EMBL/GenBank/DDBJ whole genome shotgun (WGS) entry which is preliminary data.</text>
</comment>
<protein>
    <submittedName>
        <fullName evidence="2">Aminoglycoside phosphotransferase family protein</fullName>
    </submittedName>
</protein>
<dbReference type="RefSeq" id="WP_185978812.1">
    <property type="nucleotide sequence ID" value="NZ_JACBGI020000024.1"/>
</dbReference>
<sequence length="343" mass="39462">MHKTPAFLDHRHGPDGFQSLTVSEQNRLGKILSIEAGVFEVLPSSYHFPEGFFRYRKDLSQDWSDFYKVLPAKVLPLEKHSARFEKQLLQQGVLSRQMDVSQQGDFCICHLPYMQLQPFAADSESSRKLGNYLAEVHDCLQTSLSVADVEEIKHSWLKRLASFQTCWQSFRDRSVSARNGFLGVEAGVPCLTESFIHEFEMHLELLNFPLSDAQVVHGDLNPGNVLQRTEDKAPIIIDFENSHYSFLPRVMDVGMLIHRVFWIQRDGNPNVLDACREFLQAYGAFSLPMSLSDAMIACCLRSQCVLIERFQLYGVWYDSEWKKFINLIEQVKCHADTFDKLVE</sequence>
<dbReference type="Pfam" id="PF01636">
    <property type="entry name" value="APH"/>
    <property type="match status" value="1"/>
</dbReference>
<dbReference type="InterPro" id="IPR002575">
    <property type="entry name" value="Aminoglycoside_PTrfase"/>
</dbReference>
<evidence type="ECO:0000259" key="1">
    <source>
        <dbReference type="Pfam" id="PF01636"/>
    </source>
</evidence>
<dbReference type="Gene3D" id="3.90.1200.10">
    <property type="match status" value="1"/>
</dbReference>
<gene>
    <name evidence="2" type="ORF">H8792_009970</name>
</gene>
<reference evidence="2 3" key="2">
    <citation type="submission" date="2020-11" db="EMBL/GenBank/DDBJ databases">
        <title>Sulfur oxidizing isolate from Hospital Hole Sinkhole.</title>
        <authorList>
            <person name="Scott K.M."/>
        </authorList>
    </citation>
    <scope>NUCLEOTIDE SEQUENCE [LARGE SCALE GENOMIC DNA]</scope>
    <source>
        <strain evidence="2 3">HH1</strain>
    </source>
</reference>
<reference evidence="2 3" key="1">
    <citation type="submission" date="2020-06" db="EMBL/GenBank/DDBJ databases">
        <authorList>
            <person name="Scott K."/>
        </authorList>
    </citation>
    <scope>NUCLEOTIDE SEQUENCE [LARGE SCALE GENOMIC DNA]</scope>
    <source>
        <strain evidence="2 3">HH1</strain>
    </source>
</reference>
<dbReference type="InterPro" id="IPR011009">
    <property type="entry name" value="Kinase-like_dom_sf"/>
</dbReference>
<keyword evidence="3" id="KW-1185">Reference proteome</keyword>
<proteinExistence type="predicted"/>
<dbReference type="SUPFAM" id="SSF56112">
    <property type="entry name" value="Protein kinase-like (PK-like)"/>
    <property type="match status" value="1"/>
</dbReference>
<evidence type="ECO:0000313" key="3">
    <source>
        <dbReference type="Proteomes" id="UP001193680"/>
    </source>
</evidence>
<dbReference type="EMBL" id="JACBGI020000024">
    <property type="protein sequence ID" value="MBF6058665.1"/>
    <property type="molecule type" value="Genomic_DNA"/>
</dbReference>